<dbReference type="InterPro" id="IPR006665">
    <property type="entry name" value="OmpA-like"/>
</dbReference>
<keyword evidence="3" id="KW-0998">Cell outer membrane</keyword>
<gene>
    <name evidence="8" type="ORF">MU0050_000775</name>
</gene>
<feature type="domain" description="OmpA-like" evidence="7">
    <location>
        <begin position="214"/>
        <end position="328"/>
    </location>
</feature>
<feature type="transmembrane region" description="Helical" evidence="6">
    <location>
        <begin position="26"/>
        <end position="45"/>
    </location>
</feature>
<evidence type="ECO:0000259" key="7">
    <source>
        <dbReference type="PROSITE" id="PS51123"/>
    </source>
</evidence>
<sequence>MSDPDETRTITGWESASRLYRRPPGLGWLFALLVVPLLLGLLGWGTRDKSDPDASFSGVEPSLSAPAVDGPADAPGAGLPGLPAALSITRNSNDITLSGDLPNAAARTGLLDLLESIHGPDVNLVDNLHIAAGASGPDLTGLQGVFAAAVDIPDFGWTRNGDAVTLTGTAPDEQVRDQVEAAARSAWPNANLTNRIRVPGSAAPTPGGACAGLQADITALLNQPVTFETDGATLTSDSRQMLSRVAEEITACPEARISVDGYTDSSGSDAINVPLSANRARAVAEFLISQGVSSDLVTWNGHGSDNPIAGNDTPEGKAQNRRVEITVS</sequence>
<feature type="region of interest" description="Disordered" evidence="5">
    <location>
        <begin position="50"/>
        <end position="76"/>
    </location>
</feature>
<feature type="region of interest" description="Disordered" evidence="5">
    <location>
        <begin position="303"/>
        <end position="328"/>
    </location>
</feature>
<dbReference type="PROSITE" id="PS01068">
    <property type="entry name" value="OMPA_1"/>
    <property type="match status" value="1"/>
</dbReference>
<dbReference type="PRINTS" id="PR01021">
    <property type="entry name" value="OMPADOMAIN"/>
</dbReference>
<keyword evidence="9" id="KW-1185">Reference proteome</keyword>
<dbReference type="Pfam" id="PF04972">
    <property type="entry name" value="BON"/>
    <property type="match status" value="1"/>
</dbReference>
<dbReference type="PROSITE" id="PS51123">
    <property type="entry name" value="OMPA_2"/>
    <property type="match status" value="1"/>
</dbReference>
<dbReference type="InterPro" id="IPR054121">
    <property type="entry name" value="ArfA_BON-like"/>
</dbReference>
<dbReference type="Proteomes" id="UP001190466">
    <property type="component" value="Chromosome"/>
</dbReference>
<accession>A0ABN9NYF1</accession>
<evidence type="ECO:0000313" key="8">
    <source>
        <dbReference type="EMBL" id="CAJ1579962.1"/>
    </source>
</evidence>
<dbReference type="InterPro" id="IPR007055">
    <property type="entry name" value="BON_dom"/>
</dbReference>
<dbReference type="InterPro" id="IPR050330">
    <property type="entry name" value="Bact_OuterMem_StrucFunc"/>
</dbReference>
<reference evidence="8 9" key="1">
    <citation type="submission" date="2023-08" db="EMBL/GenBank/DDBJ databases">
        <authorList>
            <person name="Folkvardsen B D."/>
            <person name="Norman A."/>
        </authorList>
    </citation>
    <scope>NUCLEOTIDE SEQUENCE [LARGE SCALE GENOMIC DNA]</scope>
    <source>
        <strain evidence="8 9">Mu0050</strain>
    </source>
</reference>
<evidence type="ECO:0000256" key="5">
    <source>
        <dbReference type="SAM" id="MobiDB-lite"/>
    </source>
</evidence>
<dbReference type="SUPFAM" id="SSF103088">
    <property type="entry name" value="OmpA-like"/>
    <property type="match status" value="1"/>
</dbReference>
<comment type="subcellular location">
    <subcellularLocation>
        <location evidence="1">Cell outer membrane</location>
    </subcellularLocation>
</comment>
<dbReference type="PANTHER" id="PTHR30329">
    <property type="entry name" value="STATOR ELEMENT OF FLAGELLAR MOTOR COMPLEX"/>
    <property type="match status" value="1"/>
</dbReference>
<evidence type="ECO:0000256" key="6">
    <source>
        <dbReference type="SAM" id="Phobius"/>
    </source>
</evidence>
<evidence type="ECO:0000256" key="1">
    <source>
        <dbReference type="ARBA" id="ARBA00004442"/>
    </source>
</evidence>
<proteinExistence type="predicted"/>
<feature type="compositionally biased region" description="Low complexity" evidence="5">
    <location>
        <begin position="65"/>
        <end position="76"/>
    </location>
</feature>
<keyword evidence="2 4" id="KW-0472">Membrane</keyword>
<protein>
    <submittedName>
        <fullName evidence="8">OmpA family protein</fullName>
    </submittedName>
</protein>
<evidence type="ECO:0000256" key="4">
    <source>
        <dbReference type="PROSITE-ProRule" id="PRU00473"/>
    </source>
</evidence>
<evidence type="ECO:0000256" key="3">
    <source>
        <dbReference type="ARBA" id="ARBA00023237"/>
    </source>
</evidence>
<dbReference type="CDD" id="cd07185">
    <property type="entry name" value="OmpA_C-like"/>
    <property type="match status" value="1"/>
</dbReference>
<dbReference type="Pfam" id="PF00691">
    <property type="entry name" value="OmpA"/>
    <property type="match status" value="1"/>
</dbReference>
<dbReference type="InterPro" id="IPR006664">
    <property type="entry name" value="OMP_bac"/>
</dbReference>
<dbReference type="RefSeq" id="WP_316514416.1">
    <property type="nucleotide sequence ID" value="NZ_OY726395.1"/>
</dbReference>
<keyword evidence="6" id="KW-1133">Transmembrane helix</keyword>
<dbReference type="InterPro" id="IPR036737">
    <property type="entry name" value="OmpA-like_sf"/>
</dbReference>
<dbReference type="InterPro" id="IPR006690">
    <property type="entry name" value="OMPA-like_CS"/>
</dbReference>
<evidence type="ECO:0000256" key="2">
    <source>
        <dbReference type="ARBA" id="ARBA00023136"/>
    </source>
</evidence>
<keyword evidence="6" id="KW-0812">Transmembrane</keyword>
<dbReference type="EMBL" id="OY726395">
    <property type="protein sequence ID" value="CAJ1579962.1"/>
    <property type="molecule type" value="Genomic_DNA"/>
</dbReference>
<evidence type="ECO:0000313" key="9">
    <source>
        <dbReference type="Proteomes" id="UP001190466"/>
    </source>
</evidence>
<dbReference type="Gene3D" id="3.40.1520.20">
    <property type="match status" value="1"/>
</dbReference>
<dbReference type="Gene3D" id="3.30.1330.60">
    <property type="entry name" value="OmpA-like domain"/>
    <property type="match status" value="1"/>
</dbReference>
<dbReference type="Pfam" id="PF21923">
    <property type="entry name" value="BON_like"/>
    <property type="match status" value="1"/>
</dbReference>
<dbReference type="PRINTS" id="PR01023">
    <property type="entry name" value="NAFLGMOTY"/>
</dbReference>
<name>A0ABN9NYF1_9MYCO</name>
<dbReference type="PANTHER" id="PTHR30329:SF21">
    <property type="entry name" value="LIPOPROTEIN YIAD-RELATED"/>
    <property type="match status" value="1"/>
</dbReference>
<organism evidence="8 9">
    <name type="scientific">[Mycobacterium] wendilense</name>
    <dbReference type="NCBI Taxonomy" id="3064284"/>
    <lineage>
        <taxon>Bacteria</taxon>
        <taxon>Bacillati</taxon>
        <taxon>Actinomycetota</taxon>
        <taxon>Actinomycetes</taxon>
        <taxon>Mycobacteriales</taxon>
        <taxon>Mycobacteriaceae</taxon>
        <taxon>Mycolicibacter</taxon>
    </lineage>
</organism>